<dbReference type="InterPro" id="IPR027417">
    <property type="entry name" value="P-loop_NTPase"/>
</dbReference>
<dbReference type="Gene3D" id="3.40.440.10">
    <property type="entry name" value="Adenylosuccinate Synthetase, subunit A, domain 1"/>
    <property type="match status" value="1"/>
</dbReference>
<keyword evidence="5" id="KW-0460">Magnesium</keyword>
<evidence type="ECO:0000256" key="5">
    <source>
        <dbReference type="ARBA" id="ARBA00022842"/>
    </source>
</evidence>
<accession>A0A2V3YC19</accession>
<proteinExistence type="predicted"/>
<dbReference type="Gene3D" id="1.10.300.10">
    <property type="entry name" value="Adenylosuccinate Synthetase, subunit A, domain 2"/>
    <property type="match status" value="1"/>
</dbReference>
<organism evidence="6 7">
    <name type="scientific">Hungatella effluvii</name>
    <dbReference type="NCBI Taxonomy" id="1096246"/>
    <lineage>
        <taxon>Bacteria</taxon>
        <taxon>Bacillati</taxon>
        <taxon>Bacillota</taxon>
        <taxon>Clostridia</taxon>
        <taxon>Lachnospirales</taxon>
        <taxon>Lachnospiraceae</taxon>
        <taxon>Hungatella</taxon>
    </lineage>
</organism>
<dbReference type="PANTHER" id="PTHR11846:SF0">
    <property type="entry name" value="ADENYLOSUCCINATE SYNTHETASE"/>
    <property type="match status" value="1"/>
</dbReference>
<evidence type="ECO:0000256" key="4">
    <source>
        <dbReference type="ARBA" id="ARBA00022755"/>
    </source>
</evidence>
<keyword evidence="4" id="KW-0658">Purine biosynthesis</keyword>
<evidence type="ECO:0000256" key="2">
    <source>
        <dbReference type="ARBA" id="ARBA00022723"/>
    </source>
</evidence>
<keyword evidence="2" id="KW-0479">Metal-binding</keyword>
<evidence type="ECO:0000256" key="3">
    <source>
        <dbReference type="ARBA" id="ARBA00022741"/>
    </source>
</evidence>
<keyword evidence="7" id="KW-1185">Reference proteome</keyword>
<keyword evidence="1" id="KW-0436">Ligase</keyword>
<comment type="caution">
    <text evidence="6">The sequence shown here is derived from an EMBL/GenBank/DDBJ whole genome shotgun (WGS) entry which is preliminary data.</text>
</comment>
<name>A0A2V3YC19_9FIRM</name>
<dbReference type="RefSeq" id="WP_110321708.1">
    <property type="nucleotide sequence ID" value="NZ_QJKD01000002.1"/>
</dbReference>
<reference evidence="6 7" key="1">
    <citation type="submission" date="2018-05" db="EMBL/GenBank/DDBJ databases">
        <title>Genomic Encyclopedia of Type Strains, Phase IV (KMG-IV): sequencing the most valuable type-strain genomes for metagenomic binning, comparative biology and taxonomic classification.</title>
        <authorList>
            <person name="Goeker M."/>
        </authorList>
    </citation>
    <scope>NUCLEOTIDE SEQUENCE [LARGE SCALE GENOMIC DNA]</scope>
    <source>
        <strain evidence="6 7">DSM 24995</strain>
    </source>
</reference>
<dbReference type="GO" id="GO:0046040">
    <property type="term" value="P:IMP metabolic process"/>
    <property type="evidence" value="ECO:0007669"/>
    <property type="project" value="TreeGrafter"/>
</dbReference>
<evidence type="ECO:0000313" key="6">
    <source>
        <dbReference type="EMBL" id="PXX55829.1"/>
    </source>
</evidence>
<dbReference type="GO" id="GO:0004019">
    <property type="term" value="F:adenylosuccinate synthase activity"/>
    <property type="evidence" value="ECO:0007669"/>
    <property type="project" value="InterPro"/>
</dbReference>
<dbReference type="SUPFAM" id="SSF52540">
    <property type="entry name" value="P-loop containing nucleoside triphosphate hydrolases"/>
    <property type="match status" value="1"/>
</dbReference>
<dbReference type="SMART" id="SM00788">
    <property type="entry name" value="Adenylsucc_synt"/>
    <property type="match status" value="1"/>
</dbReference>
<dbReference type="GO" id="GO:0005737">
    <property type="term" value="C:cytoplasm"/>
    <property type="evidence" value="ECO:0007669"/>
    <property type="project" value="TreeGrafter"/>
</dbReference>
<dbReference type="GO" id="GO:0046872">
    <property type="term" value="F:metal ion binding"/>
    <property type="evidence" value="ECO:0007669"/>
    <property type="project" value="UniProtKB-KW"/>
</dbReference>
<keyword evidence="3" id="KW-0547">Nucleotide-binding</keyword>
<dbReference type="GO" id="GO:0044208">
    <property type="term" value="P:'de novo' AMP biosynthetic process"/>
    <property type="evidence" value="ECO:0007669"/>
    <property type="project" value="TreeGrafter"/>
</dbReference>
<dbReference type="InterPro" id="IPR001114">
    <property type="entry name" value="Adenylosuccinate_synthetase"/>
</dbReference>
<dbReference type="GeneID" id="86060095"/>
<evidence type="ECO:0000256" key="1">
    <source>
        <dbReference type="ARBA" id="ARBA00022598"/>
    </source>
</evidence>
<dbReference type="EMBL" id="QJKD01000002">
    <property type="protein sequence ID" value="PXX55829.1"/>
    <property type="molecule type" value="Genomic_DNA"/>
</dbReference>
<dbReference type="InterPro" id="IPR042109">
    <property type="entry name" value="Adenylosuccinate_synth_dom1"/>
</dbReference>
<protein>
    <submittedName>
        <fullName evidence="6">Adenylosuccinate synthase</fullName>
    </submittedName>
</protein>
<dbReference type="InterPro" id="IPR042110">
    <property type="entry name" value="Adenylosuccinate_synth_dom2"/>
</dbReference>
<sequence>MGDYGKEVKAVIGKNFGDEGKGKCVDLLCAEAMEQGKKAVVVRHNGGAQAGHTVEGKNFRFVFHQLGSGCFRETPFYWSETFLPDLVKLGEEAEAFERIRGDNGAGHDSVAVYANPDCVCVTVFDVLLNSLAEELRREARHGSCGMGIYETVRRARSVTGGAVTFRLGDMEGKSTEEIAGMLKRIRDCYVPGRLEELCRELDGGLEASFDRHGDSCAERAGDRWDRLWDHEWFRLLRDDNVLWNASDQMRENFNRYVITADPSQVFEPFDTVICEGAQGLLLDEDNTEYYPHLTPSHTGLFNVSRLLASARIEPASLDVRYVTRSYVTRHGGGRLDHECRKEEINPFMQDLTNLPNPWQGELRFAKHPDVNGFFAPLEMDLGNLPARFKNRLCARIEVTHLDETDGRILCCGGSRELEEFQKECENMGKEVLCFKI</sequence>
<dbReference type="PANTHER" id="PTHR11846">
    <property type="entry name" value="ADENYLOSUCCINATE SYNTHETASE"/>
    <property type="match status" value="1"/>
</dbReference>
<dbReference type="GO" id="GO:0000166">
    <property type="term" value="F:nucleotide binding"/>
    <property type="evidence" value="ECO:0007669"/>
    <property type="project" value="UniProtKB-KW"/>
</dbReference>
<dbReference type="Pfam" id="PF00709">
    <property type="entry name" value="Adenylsucc_synt"/>
    <property type="match status" value="2"/>
</dbReference>
<gene>
    <name evidence="6" type="ORF">DFR60_102103</name>
</gene>
<dbReference type="Proteomes" id="UP000248057">
    <property type="component" value="Unassembled WGS sequence"/>
</dbReference>
<evidence type="ECO:0000313" key="7">
    <source>
        <dbReference type="Proteomes" id="UP000248057"/>
    </source>
</evidence>
<dbReference type="AlphaFoldDB" id="A0A2V3YC19"/>